<evidence type="ECO:0000313" key="2">
    <source>
        <dbReference type="Proteomes" id="UP000192320"/>
    </source>
</evidence>
<dbReference type="GO" id="GO:0008757">
    <property type="term" value="F:S-adenosylmethionine-dependent methyltransferase activity"/>
    <property type="evidence" value="ECO:0007669"/>
    <property type="project" value="InterPro"/>
</dbReference>
<keyword evidence="1" id="KW-0489">Methyltransferase</keyword>
<dbReference type="SUPFAM" id="SSF53335">
    <property type="entry name" value="S-adenosyl-L-methionine-dependent methyltransferases"/>
    <property type="match status" value="1"/>
</dbReference>
<dbReference type="AlphaFoldDB" id="A0A7I7R2S0"/>
<dbReference type="Proteomes" id="UP000192320">
    <property type="component" value="Unassembled WGS sequence"/>
</dbReference>
<accession>A0A7I7R2S0</accession>
<keyword evidence="2" id="KW-1185">Reference proteome</keyword>
<comment type="caution">
    <text evidence="1">The sequence shown here is derived from an EMBL/GenBank/DDBJ whole genome shotgun (WGS) entry which is preliminary data.</text>
</comment>
<dbReference type="InterPro" id="IPR013216">
    <property type="entry name" value="Methyltransf_11"/>
</dbReference>
<name>A0A7I7R2S0_9MYCO</name>
<dbReference type="CDD" id="cd02440">
    <property type="entry name" value="AdoMet_MTases"/>
    <property type="match status" value="1"/>
</dbReference>
<evidence type="ECO:0000313" key="1">
    <source>
        <dbReference type="EMBL" id="ORA99764.1"/>
    </source>
</evidence>
<dbReference type="OrthoDB" id="65624at2"/>
<reference evidence="1 2" key="1">
    <citation type="submission" date="2017-02" db="EMBL/GenBank/DDBJ databases">
        <title>The new phylogeny of genus Mycobacterium.</title>
        <authorList>
            <person name="Tortoli E."/>
            <person name="Trovato A."/>
            <person name="Cirillo D.M."/>
        </authorList>
    </citation>
    <scope>NUCLEOTIDE SEQUENCE [LARGE SCALE GENOMIC DNA]</scope>
    <source>
        <strain evidence="1 2">DSM 45633</strain>
    </source>
</reference>
<dbReference type="GO" id="GO:0032259">
    <property type="term" value="P:methylation"/>
    <property type="evidence" value="ECO:0007669"/>
    <property type="project" value="UniProtKB-KW"/>
</dbReference>
<keyword evidence="1" id="KW-0808">Transferase</keyword>
<dbReference type="InterPro" id="IPR029063">
    <property type="entry name" value="SAM-dependent_MTases_sf"/>
</dbReference>
<dbReference type="InterPro" id="IPR052356">
    <property type="entry name" value="Thiol_S-MT"/>
</dbReference>
<gene>
    <name evidence="1" type="ORF">BST33_13390</name>
</gene>
<dbReference type="PANTHER" id="PTHR45036">
    <property type="entry name" value="METHYLTRANSFERASE LIKE 7B"/>
    <property type="match status" value="1"/>
</dbReference>
<dbReference type="RefSeq" id="WP_083026766.1">
    <property type="nucleotide sequence ID" value="NZ_AP022589.1"/>
</dbReference>
<dbReference type="Pfam" id="PF08241">
    <property type="entry name" value="Methyltransf_11"/>
    <property type="match status" value="1"/>
</dbReference>
<protein>
    <submittedName>
        <fullName evidence="1">SAM-dependent methyltransferase</fullName>
    </submittedName>
</protein>
<proteinExistence type="predicted"/>
<dbReference type="PANTHER" id="PTHR45036:SF1">
    <property type="entry name" value="METHYLTRANSFERASE LIKE 7A"/>
    <property type="match status" value="1"/>
</dbReference>
<dbReference type="Gene3D" id="3.40.50.150">
    <property type="entry name" value="Vaccinia Virus protein VP39"/>
    <property type="match status" value="1"/>
</dbReference>
<organism evidence="1 2">
    <name type="scientific">Mycolicibacter minnesotensis</name>
    <dbReference type="NCBI Taxonomy" id="1118379"/>
    <lineage>
        <taxon>Bacteria</taxon>
        <taxon>Bacillati</taxon>
        <taxon>Actinomycetota</taxon>
        <taxon>Actinomycetes</taxon>
        <taxon>Mycobacteriales</taxon>
        <taxon>Mycobacteriaceae</taxon>
        <taxon>Mycolicibacter</taxon>
    </lineage>
</organism>
<sequence>MARRNPLFPYVYRFGMPFFDRLFYRRYRRTAMSAATGRLLMIGLGPGADLMFLPAAVTTVAAVEPEPAMRRMATALARRRGIAVDIVDAVGESIPFPDNSFDSVHVGLVLCSVDDVAATLGEIRRVLAPGGRLVVLEHVRGEGAMGRFQDLIAQPWAWLSSGCRPNRRTLDAIAAAGFDTAGLSSIRRSPVPPPCTPQLQGFATVLPQPPLGGGSESGNGERSEFPS</sequence>
<dbReference type="EMBL" id="MVHZ01000014">
    <property type="protein sequence ID" value="ORA99764.1"/>
    <property type="molecule type" value="Genomic_DNA"/>
</dbReference>